<protein>
    <submittedName>
        <fullName evidence="1">Uncharacterized protein</fullName>
    </submittedName>
</protein>
<reference evidence="1 2" key="1">
    <citation type="journal article" date="2020" name="Phytopathology">
        <title>A high-quality genome resource of Botrytis fragariae, a new and rapidly spreading fungal pathogen causing strawberry gray mold in the U.S.A.</title>
        <authorList>
            <person name="Wu Y."/>
            <person name="Saski C.A."/>
            <person name="Schnabel G."/>
            <person name="Xiao S."/>
            <person name="Hu M."/>
        </authorList>
    </citation>
    <scope>NUCLEOTIDE SEQUENCE [LARGE SCALE GENOMIC DNA]</scope>
    <source>
        <strain evidence="1 2">BVB16</strain>
    </source>
</reference>
<dbReference type="GeneID" id="59264025"/>
<accession>A0A8H6ANF7</accession>
<sequence length="99" mass="11588">MERMHCAELRTLQPPSLVGIVSQLVDDHMVFFKDKLKIDTPLFPEVNAYSLIAMTYQFLIRWVHHCSQDLVTMMELTIPASQIKHPEFTNQREKARSFP</sequence>
<name>A0A8H6ANF7_9HELO</name>
<evidence type="ECO:0000313" key="1">
    <source>
        <dbReference type="EMBL" id="KAF5870609.1"/>
    </source>
</evidence>
<comment type="caution">
    <text evidence="1">The sequence shown here is derived from an EMBL/GenBank/DDBJ whole genome shotgun (WGS) entry which is preliminary data.</text>
</comment>
<evidence type="ECO:0000313" key="2">
    <source>
        <dbReference type="Proteomes" id="UP000531561"/>
    </source>
</evidence>
<gene>
    <name evidence="1" type="ORF">Bfra_009998</name>
</gene>
<dbReference type="RefSeq" id="XP_037189556.1">
    <property type="nucleotide sequence ID" value="XM_037340333.1"/>
</dbReference>
<proteinExistence type="predicted"/>
<dbReference type="Proteomes" id="UP000531561">
    <property type="component" value="Unassembled WGS sequence"/>
</dbReference>
<organism evidence="1 2">
    <name type="scientific">Botrytis fragariae</name>
    <dbReference type="NCBI Taxonomy" id="1964551"/>
    <lineage>
        <taxon>Eukaryota</taxon>
        <taxon>Fungi</taxon>
        <taxon>Dikarya</taxon>
        <taxon>Ascomycota</taxon>
        <taxon>Pezizomycotina</taxon>
        <taxon>Leotiomycetes</taxon>
        <taxon>Helotiales</taxon>
        <taxon>Sclerotiniaceae</taxon>
        <taxon>Botrytis</taxon>
    </lineage>
</organism>
<keyword evidence="2" id="KW-1185">Reference proteome</keyword>
<dbReference type="AlphaFoldDB" id="A0A8H6ANF7"/>
<dbReference type="EMBL" id="JABFCT010000014">
    <property type="protein sequence ID" value="KAF5870609.1"/>
    <property type="molecule type" value="Genomic_DNA"/>
</dbReference>